<proteinExistence type="predicted"/>
<reference evidence="1 2" key="1">
    <citation type="submission" date="2013-06" db="EMBL/GenBank/DDBJ databases">
        <title>The Complete Genome Sequence of Lactobacillus reuteri I5007, a Probiotic Strain Isolated from Healthy Pig.</title>
        <authorList>
            <person name="Hou C."/>
            <person name="Qiao S."/>
            <person name="Zeng X."/>
            <person name="Ma X."/>
            <person name="Yang F."/>
        </authorList>
    </citation>
    <scope>NUCLEOTIDE SEQUENCE [LARGE SCALE GENOMIC DNA]</scope>
    <source>
        <strain evidence="1 2">I5007</strain>
        <plasmid evidence="1 2">pLRI02</plasmid>
    </source>
</reference>
<name>R9WK37_LIMRT</name>
<keyword evidence="1" id="KW-0614">Plasmid</keyword>
<accession>R9WK37</accession>
<dbReference type="Proteomes" id="UP000014360">
    <property type="component" value="Plasmid pLRI02"/>
</dbReference>
<dbReference type="KEGG" id="lrt:LRI_1982"/>
<protein>
    <submittedName>
        <fullName evidence="1">Uncharacterized protein</fullName>
    </submittedName>
</protein>
<gene>
    <name evidence="1" type="ORF">LRI_1982</name>
</gene>
<dbReference type="HOGENOM" id="CLU_2494020_0_0_9"/>
<dbReference type="EMBL" id="CP006014">
    <property type="protein sequence ID" value="AGO00192.1"/>
    <property type="molecule type" value="Genomic_DNA"/>
</dbReference>
<sequence>MQIKFKVYEGDWSLRQHKDPMSFGLESWLNSLAEDYNHVEVVAFQHSQNSDTISGTTTLNEYEGEKYNNFKVDPYETVYCIVKVWN</sequence>
<geneLocation type="plasmid" evidence="1 2">
    <name>pLRI02</name>
</geneLocation>
<evidence type="ECO:0000313" key="2">
    <source>
        <dbReference type="Proteomes" id="UP000014360"/>
    </source>
</evidence>
<dbReference type="AlphaFoldDB" id="R9WK37"/>
<dbReference type="RefSeq" id="WP_016497215.1">
    <property type="nucleotide sequence ID" value="NC_021496.1"/>
</dbReference>
<evidence type="ECO:0000313" key="1">
    <source>
        <dbReference type="EMBL" id="AGO00192.1"/>
    </source>
</evidence>
<organism evidence="1 2">
    <name type="scientific">Limosilactobacillus reuteri I5007</name>
    <dbReference type="NCBI Taxonomy" id="1340495"/>
    <lineage>
        <taxon>Bacteria</taxon>
        <taxon>Bacillati</taxon>
        <taxon>Bacillota</taxon>
        <taxon>Bacilli</taxon>
        <taxon>Lactobacillales</taxon>
        <taxon>Lactobacillaceae</taxon>
        <taxon>Limosilactobacillus</taxon>
    </lineage>
</organism>